<name>X1PBZ7_9ZZZZ</name>
<evidence type="ECO:0000313" key="2">
    <source>
        <dbReference type="EMBL" id="GAI28444.1"/>
    </source>
</evidence>
<evidence type="ECO:0000256" key="1">
    <source>
        <dbReference type="SAM" id="MobiDB-lite"/>
    </source>
</evidence>
<comment type="caution">
    <text evidence="2">The sequence shown here is derived from an EMBL/GenBank/DDBJ whole genome shotgun (WGS) entry which is preliminary data.</text>
</comment>
<feature type="non-terminal residue" evidence="2">
    <location>
        <position position="1"/>
    </location>
</feature>
<organism evidence="2">
    <name type="scientific">marine sediment metagenome</name>
    <dbReference type="NCBI Taxonomy" id="412755"/>
    <lineage>
        <taxon>unclassified sequences</taxon>
        <taxon>metagenomes</taxon>
        <taxon>ecological metagenomes</taxon>
    </lineage>
</organism>
<sequence length="30" mass="3450">DFTKLFQSETNKGPTLSDSQNTVSHRLREI</sequence>
<reference evidence="2" key="1">
    <citation type="journal article" date="2014" name="Front. Microbiol.">
        <title>High frequency of phylogenetically diverse reductive dehalogenase-homologous genes in deep subseafloor sedimentary metagenomes.</title>
        <authorList>
            <person name="Kawai M."/>
            <person name="Futagami T."/>
            <person name="Toyoda A."/>
            <person name="Takaki Y."/>
            <person name="Nishi S."/>
            <person name="Hori S."/>
            <person name="Arai W."/>
            <person name="Tsubouchi T."/>
            <person name="Morono Y."/>
            <person name="Uchiyama I."/>
            <person name="Ito T."/>
            <person name="Fujiyama A."/>
            <person name="Inagaki F."/>
            <person name="Takami H."/>
        </authorList>
    </citation>
    <scope>NUCLEOTIDE SEQUENCE</scope>
    <source>
        <strain evidence="2">Expedition CK06-06</strain>
    </source>
</reference>
<dbReference type="EMBL" id="BARV01023177">
    <property type="protein sequence ID" value="GAI28444.1"/>
    <property type="molecule type" value="Genomic_DNA"/>
</dbReference>
<proteinExistence type="predicted"/>
<gene>
    <name evidence="2" type="ORF">S06H3_38068</name>
</gene>
<dbReference type="AlphaFoldDB" id="X1PBZ7"/>
<feature type="compositionally biased region" description="Polar residues" evidence="1">
    <location>
        <begin position="1"/>
        <end position="24"/>
    </location>
</feature>
<feature type="region of interest" description="Disordered" evidence="1">
    <location>
        <begin position="1"/>
        <end position="30"/>
    </location>
</feature>
<accession>X1PBZ7</accession>
<protein>
    <submittedName>
        <fullName evidence="2">Uncharacterized protein</fullName>
    </submittedName>
</protein>